<dbReference type="HOGENOM" id="CLU_013446_2_0_5"/>
<keyword evidence="5 16" id="KW-0813">Transport</keyword>
<dbReference type="STRING" id="1123269.NX02_12915"/>
<organism evidence="18 19">
    <name type="scientific">Sphingomonas sanxanigenens DSM 19645 = NX02</name>
    <dbReference type="NCBI Taxonomy" id="1123269"/>
    <lineage>
        <taxon>Bacteria</taxon>
        <taxon>Pseudomonadati</taxon>
        <taxon>Pseudomonadota</taxon>
        <taxon>Alphaproteobacteria</taxon>
        <taxon>Sphingomonadales</taxon>
        <taxon>Sphingomonadaceae</taxon>
        <taxon>Sphingomonas</taxon>
    </lineage>
</organism>
<feature type="domain" description="Bacterial type II secretion system protein E" evidence="17">
    <location>
        <begin position="344"/>
        <end position="358"/>
    </location>
</feature>
<dbReference type="InterPro" id="IPR027417">
    <property type="entry name" value="P-loop_NTPase"/>
</dbReference>
<comment type="catalytic activity">
    <reaction evidence="15">
        <text>ATP + H2O + cellular proteinSide 1 = ADP + phosphate + cellular proteinSide 2.</text>
        <dbReference type="EC" id="7.4.2.8"/>
    </reaction>
</comment>
<proteinExistence type="inferred from homology"/>
<evidence type="ECO:0000256" key="12">
    <source>
        <dbReference type="ARBA" id="ARBA00022927"/>
    </source>
</evidence>
<evidence type="ECO:0000256" key="16">
    <source>
        <dbReference type="RuleBase" id="RU366070"/>
    </source>
</evidence>
<evidence type="ECO:0000256" key="2">
    <source>
        <dbReference type="ARBA" id="ARBA00003288"/>
    </source>
</evidence>
<name>W0AAZ7_9SPHN</name>
<dbReference type="AlphaFoldDB" id="W0AAZ7"/>
<dbReference type="Pfam" id="PF00437">
    <property type="entry name" value="T2SSE"/>
    <property type="match status" value="1"/>
</dbReference>
<keyword evidence="13" id="KW-1278">Translocase</keyword>
<keyword evidence="11 16" id="KW-0067">ATP-binding</keyword>
<evidence type="ECO:0000256" key="4">
    <source>
        <dbReference type="ARBA" id="ARBA00006611"/>
    </source>
</evidence>
<evidence type="ECO:0000256" key="14">
    <source>
        <dbReference type="ARBA" id="ARBA00023136"/>
    </source>
</evidence>
<evidence type="ECO:0000256" key="15">
    <source>
        <dbReference type="ARBA" id="ARBA00034006"/>
    </source>
</evidence>
<dbReference type="SUPFAM" id="SSF52540">
    <property type="entry name" value="P-loop containing nucleoside triphosphate hydrolases"/>
    <property type="match status" value="1"/>
</dbReference>
<dbReference type="SMART" id="SM00382">
    <property type="entry name" value="AAA"/>
    <property type="match status" value="1"/>
</dbReference>
<dbReference type="GO" id="GO:0046872">
    <property type="term" value="F:metal ion binding"/>
    <property type="evidence" value="ECO:0007669"/>
    <property type="project" value="UniProtKB-KW"/>
</dbReference>
<dbReference type="PANTHER" id="PTHR30258:SF27">
    <property type="entry name" value="BACTERIOPHAGE ADSORPTION PROTEIN B-RELATED"/>
    <property type="match status" value="1"/>
</dbReference>
<dbReference type="InterPro" id="IPR013369">
    <property type="entry name" value="T2SS_GspE"/>
</dbReference>
<evidence type="ECO:0000256" key="5">
    <source>
        <dbReference type="ARBA" id="ARBA00022448"/>
    </source>
</evidence>
<comment type="similarity">
    <text evidence="4 16">Belongs to the GSP E family.</text>
</comment>
<evidence type="ECO:0000256" key="7">
    <source>
        <dbReference type="ARBA" id="ARBA00022519"/>
    </source>
</evidence>
<keyword evidence="6" id="KW-1003">Cell membrane</keyword>
<keyword evidence="7" id="KW-0997">Cell inner membrane</keyword>
<keyword evidence="14" id="KW-0472">Membrane</keyword>
<evidence type="ECO:0000313" key="18">
    <source>
        <dbReference type="EMBL" id="AHE54281.1"/>
    </source>
</evidence>
<dbReference type="FunFam" id="3.30.450.90:FF:000001">
    <property type="entry name" value="Type II secretion system ATPase GspE"/>
    <property type="match status" value="1"/>
</dbReference>
<dbReference type="PATRIC" id="fig|1123269.5.peg.2512"/>
<dbReference type="Pfam" id="PF22341">
    <property type="entry name" value="GSPE_N1E"/>
    <property type="match status" value="1"/>
</dbReference>
<dbReference type="InterPro" id="IPR037257">
    <property type="entry name" value="T2SS_E_N_sf"/>
</dbReference>
<dbReference type="GO" id="GO:0015628">
    <property type="term" value="P:protein secretion by the type II secretion system"/>
    <property type="evidence" value="ECO:0007669"/>
    <property type="project" value="UniProtKB-UniRule"/>
</dbReference>
<keyword evidence="9 16" id="KW-0547">Nucleotide-binding</keyword>
<dbReference type="InterPro" id="IPR003593">
    <property type="entry name" value="AAA+_ATPase"/>
</dbReference>
<dbReference type="InterPro" id="IPR054757">
    <property type="entry name" value="GSPE_N1E"/>
</dbReference>
<evidence type="ECO:0000256" key="6">
    <source>
        <dbReference type="ARBA" id="ARBA00022475"/>
    </source>
</evidence>
<evidence type="ECO:0000256" key="8">
    <source>
        <dbReference type="ARBA" id="ARBA00022723"/>
    </source>
</evidence>
<evidence type="ECO:0000256" key="9">
    <source>
        <dbReference type="ARBA" id="ARBA00022741"/>
    </source>
</evidence>
<evidence type="ECO:0000256" key="1">
    <source>
        <dbReference type="ARBA" id="ARBA00001947"/>
    </source>
</evidence>
<dbReference type="NCBIfam" id="TIGR02533">
    <property type="entry name" value="type_II_gspE"/>
    <property type="match status" value="1"/>
</dbReference>
<dbReference type="Proteomes" id="UP000018851">
    <property type="component" value="Chromosome"/>
</dbReference>
<evidence type="ECO:0000313" key="19">
    <source>
        <dbReference type="Proteomes" id="UP000018851"/>
    </source>
</evidence>
<comment type="cofactor">
    <cofactor evidence="1">
        <name>Zn(2+)</name>
        <dbReference type="ChEBI" id="CHEBI:29105"/>
    </cofactor>
</comment>
<protein>
    <recommendedName>
        <fullName evidence="16">Type II secretion system protein E</fullName>
        <shortName evidence="16">T2SS protein E</shortName>
    </recommendedName>
    <alternativeName>
        <fullName evidence="16">Type II traffic warden ATPase</fullName>
    </alternativeName>
</protein>
<keyword evidence="19" id="KW-1185">Reference proteome</keyword>
<evidence type="ECO:0000259" key="17">
    <source>
        <dbReference type="PROSITE" id="PS00662"/>
    </source>
</evidence>
<dbReference type="GO" id="GO:0015627">
    <property type="term" value="C:type II protein secretion system complex"/>
    <property type="evidence" value="ECO:0007669"/>
    <property type="project" value="UniProtKB-UniRule"/>
</dbReference>
<evidence type="ECO:0000256" key="11">
    <source>
        <dbReference type="ARBA" id="ARBA00022840"/>
    </source>
</evidence>
<comment type="function">
    <text evidence="2 16">ATPase component of the type II secretion system required for the energy-dependent secretion of extracellular factors such as proteases and toxins from the periplasm. Acts as a molecular motor to provide the energy that is required for assembly of the pseudopilus and the extrusion of substrates generated in the cytoplasm.</text>
</comment>
<evidence type="ECO:0000256" key="3">
    <source>
        <dbReference type="ARBA" id="ARBA00004533"/>
    </source>
</evidence>
<dbReference type="PANTHER" id="PTHR30258">
    <property type="entry name" value="TYPE II SECRETION SYSTEM PROTEIN GSPE-RELATED"/>
    <property type="match status" value="1"/>
</dbReference>
<dbReference type="GO" id="GO:0008564">
    <property type="term" value="F:protein-exporting ATPase activity"/>
    <property type="evidence" value="ECO:0007669"/>
    <property type="project" value="UniProtKB-EC"/>
</dbReference>
<dbReference type="KEGG" id="ssan:NX02_12915"/>
<reference evidence="18 19" key="1">
    <citation type="submission" date="2013-07" db="EMBL/GenBank/DDBJ databases">
        <title>Completed genome of Sphingomonas sanxanigenens NX02.</title>
        <authorList>
            <person name="Ma T."/>
            <person name="Huang H."/>
            <person name="Wu M."/>
            <person name="Li X."/>
            <person name="Li G."/>
        </authorList>
    </citation>
    <scope>NUCLEOTIDE SEQUENCE [LARGE SCALE GENOMIC DNA]</scope>
    <source>
        <strain evidence="18 19">NX02</strain>
    </source>
</reference>
<keyword evidence="12 16" id="KW-0653">Protein transport</keyword>
<keyword evidence="8" id="KW-0479">Metal-binding</keyword>
<accession>W0AAZ7</accession>
<gene>
    <name evidence="18" type="ORF">NX02_12915</name>
</gene>
<dbReference type="FunFam" id="3.40.50.300:FF:000398">
    <property type="entry name" value="Type IV pilus assembly ATPase PilB"/>
    <property type="match status" value="1"/>
</dbReference>
<dbReference type="EMBL" id="CP006644">
    <property type="protein sequence ID" value="AHE54281.1"/>
    <property type="molecule type" value="Genomic_DNA"/>
</dbReference>
<dbReference type="SUPFAM" id="SSF160246">
    <property type="entry name" value="EspE N-terminal domain-like"/>
    <property type="match status" value="1"/>
</dbReference>
<dbReference type="PROSITE" id="PS00662">
    <property type="entry name" value="T2SP_E"/>
    <property type="match status" value="1"/>
</dbReference>
<dbReference type="InterPro" id="IPR001482">
    <property type="entry name" value="T2SS/T4SS_dom"/>
</dbReference>
<dbReference type="GO" id="GO:0005524">
    <property type="term" value="F:ATP binding"/>
    <property type="evidence" value="ECO:0007669"/>
    <property type="project" value="UniProtKB-UniRule"/>
</dbReference>
<evidence type="ECO:0000256" key="13">
    <source>
        <dbReference type="ARBA" id="ARBA00022967"/>
    </source>
</evidence>
<dbReference type="GO" id="GO:0005886">
    <property type="term" value="C:plasma membrane"/>
    <property type="evidence" value="ECO:0007669"/>
    <property type="project" value="UniProtKB-SubCell"/>
</dbReference>
<dbReference type="eggNOG" id="COG2804">
    <property type="taxonomic scope" value="Bacteria"/>
</dbReference>
<dbReference type="Gene3D" id="3.30.450.90">
    <property type="match status" value="1"/>
</dbReference>
<sequence length="526" mass="56155">MRIRKGGEAMAVDTEAEAAAAMAAADVASVPAAETVYAIPYGFARKFGVVLNGPDEAGGYAVTLREGGNPRVLLEVRRYLGRAFDVTQVPAIEFDWLLSNRYAMDGQAAAMAAGSLGLGDELDLLATDLPTADDLLDTADDAPAIRLINGIIAEAARQGVSDIHIEPYETGLVVRMRVDGVLRETLRMPPHVAPVVVSRIKVMARLDIAERRVPQDGRIGLTLAGKLLDVRVSTLPSRAGERVVLRILDKENAGITLDALGMAPAMHALLREALTEPNGIILVTGPTGSGKTTTLYASLRLLNDGSRNILTVEDPVEYAVEGVGQTQVNSKVGLTFAAGLRAILRQDPDVVMVGEIRDRETAEIAVQASLTGHLVLSTVHTNDAVGAITRMRDMKVEPFLLASTLRAVIAQRLVRRLCPNCRQPMPAGASVAALLGIEPGTTVYEPQGCNDCNGTGFKGRIGVYEAVRVDDTIRRLINEGGDEVAISRHAFRNTTDLTAAARALVREGVTTPEEAVRVSRRETIDA</sequence>
<dbReference type="Gene3D" id="3.30.300.160">
    <property type="entry name" value="Type II secretion system, protein E, N-terminal domain"/>
    <property type="match status" value="1"/>
</dbReference>
<dbReference type="GO" id="GO:0016887">
    <property type="term" value="F:ATP hydrolysis activity"/>
    <property type="evidence" value="ECO:0007669"/>
    <property type="project" value="TreeGrafter"/>
</dbReference>
<evidence type="ECO:0000256" key="10">
    <source>
        <dbReference type="ARBA" id="ARBA00022833"/>
    </source>
</evidence>
<keyword evidence="10" id="KW-0862">Zinc</keyword>
<comment type="subcellular location">
    <subcellularLocation>
        <location evidence="3 16">Cell inner membrane</location>
    </subcellularLocation>
</comment>
<dbReference type="Gene3D" id="3.40.50.300">
    <property type="entry name" value="P-loop containing nucleotide triphosphate hydrolases"/>
    <property type="match status" value="1"/>
</dbReference>
<dbReference type="CDD" id="cd01129">
    <property type="entry name" value="PulE-GspE-like"/>
    <property type="match status" value="1"/>
</dbReference>